<protein>
    <submittedName>
        <fullName evidence="1">Uncharacterized protein</fullName>
    </submittedName>
</protein>
<dbReference type="Proteomes" id="UP000262477">
    <property type="component" value="Unassembled WGS sequence"/>
</dbReference>
<evidence type="ECO:0000313" key="2">
    <source>
        <dbReference type="Proteomes" id="UP000262477"/>
    </source>
</evidence>
<comment type="caution">
    <text evidence="1">The sequence shown here is derived from an EMBL/GenBank/DDBJ whole genome shotgun (WGS) entry which is preliminary data.</text>
</comment>
<evidence type="ECO:0000313" key="1">
    <source>
        <dbReference type="EMBL" id="REK86546.1"/>
    </source>
</evidence>
<proteinExistence type="predicted"/>
<accession>A0A371PVM7</accession>
<gene>
    <name evidence="1" type="ORF">DY245_31745</name>
</gene>
<sequence>MTAIRSARSAATSRSWVTNRTSVPCSCARAPMRSRICRWTVVSRALVGSSARSRRGRASVAMAMRT</sequence>
<dbReference type="EMBL" id="QUAC01000245">
    <property type="protein sequence ID" value="REK86546.1"/>
    <property type="molecule type" value="Genomic_DNA"/>
</dbReference>
<dbReference type="AlphaFoldDB" id="A0A371PVM7"/>
<keyword evidence="2" id="KW-1185">Reference proteome</keyword>
<reference evidence="1 2" key="1">
    <citation type="submission" date="2018-08" db="EMBL/GenBank/DDBJ databases">
        <title>Streptomyces NEAU-D10 sp. nov., a novel Actinomycete isolated from soil.</title>
        <authorList>
            <person name="Jin L."/>
        </authorList>
    </citation>
    <scope>NUCLEOTIDE SEQUENCE [LARGE SCALE GENOMIC DNA]</scope>
    <source>
        <strain evidence="1 2">NEAU-D10</strain>
    </source>
</reference>
<name>A0A371PVM7_STRIH</name>
<organism evidence="1 2">
    <name type="scientific">Streptomyces inhibens</name>
    <dbReference type="NCBI Taxonomy" id="2293571"/>
    <lineage>
        <taxon>Bacteria</taxon>
        <taxon>Bacillati</taxon>
        <taxon>Actinomycetota</taxon>
        <taxon>Actinomycetes</taxon>
        <taxon>Kitasatosporales</taxon>
        <taxon>Streptomycetaceae</taxon>
        <taxon>Streptomyces</taxon>
    </lineage>
</organism>